<organism evidence="2 3">
    <name type="scientific">Bdellovibrio bacteriovorus (strain ATCC 15356 / DSM 50701 / NCIMB 9529 / HD100)</name>
    <dbReference type="NCBI Taxonomy" id="264462"/>
    <lineage>
        <taxon>Bacteria</taxon>
        <taxon>Pseudomonadati</taxon>
        <taxon>Bdellovibrionota</taxon>
        <taxon>Bdellovibrionia</taxon>
        <taxon>Bdellovibrionales</taxon>
        <taxon>Pseudobdellovibrionaceae</taxon>
        <taxon>Bdellovibrio</taxon>
    </lineage>
</organism>
<dbReference type="EMBL" id="BX842653">
    <property type="protein sequence ID" value="CAE80470.1"/>
    <property type="molecule type" value="Genomic_DNA"/>
</dbReference>
<evidence type="ECO:0000313" key="3">
    <source>
        <dbReference type="Proteomes" id="UP000008080"/>
    </source>
</evidence>
<protein>
    <submittedName>
        <fullName evidence="2">Uncharacterized protein</fullName>
    </submittedName>
</protein>
<dbReference type="HOGENOM" id="CLU_1472467_0_0_7"/>
<evidence type="ECO:0000313" key="2">
    <source>
        <dbReference type="EMBL" id="CAE80470.1"/>
    </source>
</evidence>
<dbReference type="AlphaFoldDB" id="Q6MJT9"/>
<reference evidence="2 3" key="1">
    <citation type="journal article" date="2004" name="Science">
        <title>A predator unmasked: life cycle of Bdellovibrio bacteriovorus from a genomic perspective.</title>
        <authorList>
            <person name="Rendulic S."/>
            <person name="Jagtap P."/>
            <person name="Rosinus A."/>
            <person name="Eppinger M."/>
            <person name="Baar C."/>
            <person name="Lanz C."/>
            <person name="Keller H."/>
            <person name="Lambert C."/>
            <person name="Evans K.J."/>
            <person name="Goesmann A."/>
            <person name="Meyer F."/>
            <person name="Sockett R.E."/>
            <person name="Schuster S.C."/>
        </authorList>
    </citation>
    <scope>NUCLEOTIDE SEQUENCE [LARGE SCALE GENOMIC DNA]</scope>
    <source>
        <strain evidence="3">ATCC 15356 / DSM 50701 / NCIMB 9529 / HD100</strain>
    </source>
</reference>
<dbReference type="KEGG" id="bba:Bd2679"/>
<evidence type="ECO:0000256" key="1">
    <source>
        <dbReference type="SAM" id="MobiDB-lite"/>
    </source>
</evidence>
<proteinExistence type="predicted"/>
<feature type="region of interest" description="Disordered" evidence="1">
    <location>
        <begin position="105"/>
        <end position="131"/>
    </location>
</feature>
<accession>Q6MJT9</accession>
<gene>
    <name evidence="2" type="ordered locus">Bd2679</name>
</gene>
<sequence>MVISIATSPLLLKGAIVILNKRLNLTDGKEDSICSISKGADRISFKKVHSLSQLFEHFRDLVITHQSQLRDIAKTDWTKIPEHIEIDIKLVEQVDRTSTFFRYPDPMSPTGDKVKSGMQERNPEIRPPKPTISLFVDSPHGNKMYSLDHQPMNDVVQALFRLAETLAGAALGLRHEIGENRLR</sequence>
<keyword evidence="3" id="KW-1185">Reference proteome</keyword>
<dbReference type="Proteomes" id="UP000008080">
    <property type="component" value="Chromosome"/>
</dbReference>
<name>Q6MJT9_BDEBA</name>
<dbReference type="eggNOG" id="ENOG502ZFZ8">
    <property type="taxonomic scope" value="Bacteria"/>
</dbReference>